<organism evidence="1 2">
    <name type="scientific">Montanilutibacter psychrotolerans</name>
    <dbReference type="NCBI Taxonomy" id="1327343"/>
    <lineage>
        <taxon>Bacteria</taxon>
        <taxon>Pseudomonadati</taxon>
        <taxon>Pseudomonadota</taxon>
        <taxon>Gammaproteobacteria</taxon>
        <taxon>Lysobacterales</taxon>
        <taxon>Lysobacteraceae</taxon>
        <taxon>Montanilutibacter</taxon>
    </lineage>
</organism>
<reference evidence="1 2" key="1">
    <citation type="submission" date="2018-11" db="EMBL/GenBank/DDBJ databases">
        <title>Lysobacter cryohumiis sp. nov., isolated from soil in the Tianshan Mountains, Xinjiang, China.</title>
        <authorList>
            <person name="Luo Y."/>
            <person name="Sheng H."/>
        </authorList>
    </citation>
    <scope>NUCLEOTIDE SEQUENCE [LARGE SCALE GENOMIC DNA]</scope>
    <source>
        <strain evidence="1 2">ZS60</strain>
    </source>
</reference>
<gene>
    <name evidence="1" type="ORF">EER27_08010</name>
</gene>
<proteinExistence type="predicted"/>
<evidence type="ECO:0000313" key="1">
    <source>
        <dbReference type="EMBL" id="RNF84321.1"/>
    </source>
</evidence>
<dbReference type="OrthoDB" id="5801210at2"/>
<dbReference type="NCBIfam" id="TIGR02532">
    <property type="entry name" value="IV_pilin_GFxxxE"/>
    <property type="match status" value="1"/>
</dbReference>
<dbReference type="InterPro" id="IPR045584">
    <property type="entry name" value="Pilin-like"/>
</dbReference>
<dbReference type="Pfam" id="PF07963">
    <property type="entry name" value="N_methyl"/>
    <property type="match status" value="1"/>
</dbReference>
<dbReference type="Proteomes" id="UP000267049">
    <property type="component" value="Unassembled WGS sequence"/>
</dbReference>
<dbReference type="PROSITE" id="PS00409">
    <property type="entry name" value="PROKAR_NTER_METHYL"/>
    <property type="match status" value="1"/>
</dbReference>
<dbReference type="AlphaFoldDB" id="A0A3M8SSN4"/>
<keyword evidence="2" id="KW-1185">Reference proteome</keyword>
<dbReference type="RefSeq" id="WP_123087507.1">
    <property type="nucleotide sequence ID" value="NZ_RIBS01000003.1"/>
</dbReference>
<name>A0A3M8SSN4_9GAMM</name>
<accession>A0A3M8SSN4</accession>
<sequence>MNAMPVLPRRSRGFTLIEVLLATALLAAGLALAFGTLGAATKTVQRGEVMAQRSERMRAVQGFLRRRIAAARPVAFDTDTASLLPQRFIGDGERMRFVADLPDYLGQGGPYLHDFSVDGGGQNGRILLTLGLVQSGETIEDRVPRPPEVLVEGLESARFRYRALDSEGKLGAWQDQWTAVEQLPLLIEVTLRDADGSQWPPLVVALPMATATAGAASANGEIL</sequence>
<protein>
    <submittedName>
        <fullName evidence="1">Prepilin-type N-terminal cleavage/methylation domain-containing protein</fullName>
    </submittedName>
</protein>
<dbReference type="InterPro" id="IPR012902">
    <property type="entry name" value="N_methyl_site"/>
</dbReference>
<dbReference type="EMBL" id="RIBS01000003">
    <property type="protein sequence ID" value="RNF84321.1"/>
    <property type="molecule type" value="Genomic_DNA"/>
</dbReference>
<dbReference type="SUPFAM" id="SSF54523">
    <property type="entry name" value="Pili subunits"/>
    <property type="match status" value="1"/>
</dbReference>
<evidence type="ECO:0000313" key="2">
    <source>
        <dbReference type="Proteomes" id="UP000267049"/>
    </source>
</evidence>
<comment type="caution">
    <text evidence="1">The sequence shown here is derived from an EMBL/GenBank/DDBJ whole genome shotgun (WGS) entry which is preliminary data.</text>
</comment>